<protein>
    <submittedName>
        <fullName evidence="2">Ornithine cyclodeaminase/archaeal alanine dehydrogenase, mu-crystallin family</fullName>
    </submittedName>
</protein>
<dbReference type="PIRSF" id="PIRSF001439">
    <property type="entry name" value="CryM"/>
    <property type="match status" value="1"/>
</dbReference>
<gene>
    <name evidence="2" type="ORF">Ga0061068_101188</name>
</gene>
<dbReference type="RefSeq" id="WP_055422570.1">
    <property type="nucleotide sequence ID" value="NZ_CYHH01000001.1"/>
</dbReference>
<organism evidence="2 3">
    <name type="scientific">Tepidiphilus thermophilus</name>
    <dbReference type="NCBI Taxonomy" id="876478"/>
    <lineage>
        <taxon>Bacteria</taxon>
        <taxon>Pseudomonadati</taxon>
        <taxon>Pseudomonadota</taxon>
        <taxon>Hydrogenophilia</taxon>
        <taxon>Hydrogenophilales</taxon>
        <taxon>Hydrogenophilaceae</taxon>
        <taxon>Tepidiphilus</taxon>
    </lineage>
</organism>
<dbReference type="InterPro" id="IPR036291">
    <property type="entry name" value="NAD(P)-bd_dom_sf"/>
</dbReference>
<dbReference type="InterPro" id="IPR003462">
    <property type="entry name" value="ODC_Mu_crystall"/>
</dbReference>
<dbReference type="OrthoDB" id="5293744at2"/>
<dbReference type="PANTHER" id="PTHR13812:SF19">
    <property type="entry name" value="KETIMINE REDUCTASE MU-CRYSTALLIN"/>
    <property type="match status" value="1"/>
</dbReference>
<dbReference type="GO" id="GO:0019752">
    <property type="term" value="P:carboxylic acid metabolic process"/>
    <property type="evidence" value="ECO:0007669"/>
    <property type="project" value="UniProtKB-ARBA"/>
</dbReference>
<evidence type="ECO:0000256" key="1">
    <source>
        <dbReference type="ARBA" id="ARBA00008903"/>
    </source>
</evidence>
<evidence type="ECO:0000313" key="2">
    <source>
        <dbReference type="EMBL" id="CUB05038.1"/>
    </source>
</evidence>
<dbReference type="PANTHER" id="PTHR13812">
    <property type="entry name" value="KETIMINE REDUCTASE MU-CRYSTALLIN"/>
    <property type="match status" value="1"/>
</dbReference>
<accession>A0A0K6IPL2</accession>
<dbReference type="Pfam" id="PF02423">
    <property type="entry name" value="OCD_Mu_crystall"/>
    <property type="match status" value="1"/>
</dbReference>
<dbReference type="FunFam" id="3.40.50.720:FF:000311">
    <property type="entry name" value="Ornithine cyclodeaminase"/>
    <property type="match status" value="1"/>
</dbReference>
<dbReference type="GO" id="GO:0016491">
    <property type="term" value="F:oxidoreductase activity"/>
    <property type="evidence" value="ECO:0007669"/>
    <property type="project" value="UniProtKB-ARBA"/>
</dbReference>
<dbReference type="Gene3D" id="3.40.50.720">
    <property type="entry name" value="NAD(P)-binding Rossmann-like Domain"/>
    <property type="match status" value="1"/>
</dbReference>
<sequence length="317" mass="34069">MAIYLQEEEVAGLLDMPSVMAAVEAVMAAHARGEVVDYPRQRVRLPTSMTHMLQGAVPDKRLTGFKVYTSSGGRARFWVHVFDSDTGEPVAVLEADTLGMMRTGAAGGVAAKYLARPDAKIAAIVGAGWQAQGQALALAEALPIETFRVAARTPEHVRAFCETMVQRTGRKFVPAESIEAAVRGADVVVTVTTSPKPVLEADWLEEGVHVTAAGSNSLARQELPEKAVLRADLICVDSREVALREAGDLLPALEKGRTRPGLWAELGEVIAGMRPGRRDGRQITLFESQGMAVQDLAVAALVLERARERGLGRPLPY</sequence>
<comment type="similarity">
    <text evidence="1">Belongs to the ornithine cyclodeaminase/mu-crystallin family.</text>
</comment>
<dbReference type="AlphaFoldDB" id="A0A0K6IPL2"/>
<proteinExistence type="inferred from homology"/>
<keyword evidence="3" id="KW-1185">Reference proteome</keyword>
<evidence type="ECO:0000313" key="3">
    <source>
        <dbReference type="Proteomes" id="UP000182108"/>
    </source>
</evidence>
<dbReference type="Proteomes" id="UP000182108">
    <property type="component" value="Unassembled WGS sequence"/>
</dbReference>
<reference evidence="3" key="1">
    <citation type="submission" date="2015-08" db="EMBL/GenBank/DDBJ databases">
        <authorList>
            <person name="Babu N.S."/>
            <person name="Beckwith C.J."/>
            <person name="Beseler K.G."/>
            <person name="Brison A."/>
            <person name="Carone J.V."/>
            <person name="Caskin T.P."/>
            <person name="Diamond M."/>
            <person name="Durham M.E."/>
            <person name="Foxe J.M."/>
            <person name="Go M."/>
            <person name="Henderson B.A."/>
            <person name="Jones I.B."/>
            <person name="McGettigan J.A."/>
            <person name="Micheletti S.J."/>
            <person name="Nasrallah M.E."/>
            <person name="Ortiz D."/>
            <person name="Piller C.R."/>
            <person name="Privatt S.R."/>
            <person name="Schneider S.L."/>
            <person name="Sharp S."/>
            <person name="Smith T.C."/>
            <person name="Stanton J.D."/>
            <person name="Ullery H.E."/>
            <person name="Wilson R.J."/>
            <person name="Serrano M.G."/>
            <person name="Buck G."/>
            <person name="Lee V."/>
            <person name="Wang Y."/>
            <person name="Carvalho R."/>
            <person name="Voegtly L."/>
            <person name="Shi R."/>
            <person name="Duckworth R."/>
            <person name="Johnson A."/>
            <person name="Loviza R."/>
            <person name="Walstead R."/>
            <person name="Shah Z."/>
            <person name="Kiflezghi M."/>
            <person name="Wade K."/>
            <person name="Ball S.L."/>
            <person name="Bradley K.W."/>
            <person name="Asai D.J."/>
            <person name="Bowman C.A."/>
            <person name="Russell D.A."/>
            <person name="Pope W.H."/>
            <person name="Jacobs-Sera D."/>
            <person name="Hendrix R.W."/>
            <person name="Hatfull G.F."/>
        </authorList>
    </citation>
    <scope>NUCLEOTIDE SEQUENCE [LARGE SCALE GENOMIC DNA]</scope>
    <source>
        <strain evidence="3">JCM 19170</strain>
    </source>
</reference>
<dbReference type="InterPro" id="IPR023401">
    <property type="entry name" value="ODC_N"/>
</dbReference>
<dbReference type="EMBL" id="CYHH01000001">
    <property type="protein sequence ID" value="CUB05038.1"/>
    <property type="molecule type" value="Genomic_DNA"/>
</dbReference>
<dbReference type="SUPFAM" id="SSF51735">
    <property type="entry name" value="NAD(P)-binding Rossmann-fold domains"/>
    <property type="match status" value="1"/>
</dbReference>
<dbReference type="GO" id="GO:0005737">
    <property type="term" value="C:cytoplasm"/>
    <property type="evidence" value="ECO:0007669"/>
    <property type="project" value="TreeGrafter"/>
</dbReference>
<name>A0A0K6IPL2_9PROT</name>
<dbReference type="Gene3D" id="3.30.1780.10">
    <property type="entry name" value="ornithine cyclodeaminase, domain 1"/>
    <property type="match status" value="1"/>
</dbReference>